<keyword evidence="2" id="KW-1133">Transmembrane helix</keyword>
<accession>A0A3E4WHF3</accession>
<feature type="transmembrane region" description="Helical" evidence="2">
    <location>
        <begin position="28"/>
        <end position="51"/>
    </location>
</feature>
<feature type="region of interest" description="Disordered" evidence="1">
    <location>
        <begin position="1"/>
        <end position="21"/>
    </location>
</feature>
<protein>
    <submittedName>
        <fullName evidence="3">Uncharacterized protein</fullName>
    </submittedName>
</protein>
<keyword evidence="2" id="KW-0812">Transmembrane</keyword>
<comment type="caution">
    <text evidence="3">The sequence shown here is derived from an EMBL/GenBank/DDBJ whole genome shotgun (WGS) entry which is preliminary data.</text>
</comment>
<reference evidence="3 4" key="1">
    <citation type="submission" date="2018-08" db="EMBL/GenBank/DDBJ databases">
        <title>A genome reference for cultivated species of the human gut microbiota.</title>
        <authorList>
            <person name="Zou Y."/>
            <person name="Xue W."/>
            <person name="Luo G."/>
        </authorList>
    </citation>
    <scope>NUCLEOTIDE SEQUENCE [LARGE SCALE GENOMIC DNA]</scope>
    <source>
        <strain evidence="3 4">OM08-14</strain>
    </source>
</reference>
<dbReference type="AlphaFoldDB" id="A0A3E4WHF3"/>
<feature type="transmembrane region" description="Helical" evidence="2">
    <location>
        <begin position="57"/>
        <end position="76"/>
    </location>
</feature>
<evidence type="ECO:0000256" key="2">
    <source>
        <dbReference type="SAM" id="Phobius"/>
    </source>
</evidence>
<keyword evidence="2" id="KW-0472">Membrane</keyword>
<dbReference type="Pfam" id="PF20482">
    <property type="entry name" value="DUF6722"/>
    <property type="match status" value="1"/>
</dbReference>
<dbReference type="Proteomes" id="UP000260780">
    <property type="component" value="Unassembled WGS sequence"/>
</dbReference>
<dbReference type="InterPro" id="IPR046568">
    <property type="entry name" value="DUF6722"/>
</dbReference>
<evidence type="ECO:0000256" key="1">
    <source>
        <dbReference type="SAM" id="MobiDB-lite"/>
    </source>
</evidence>
<name>A0A3E4WHF3_9BACT</name>
<evidence type="ECO:0000313" key="4">
    <source>
        <dbReference type="Proteomes" id="UP000260780"/>
    </source>
</evidence>
<organism evidence="3 4">
    <name type="scientific">Phocaeicola plebeius</name>
    <dbReference type="NCBI Taxonomy" id="310297"/>
    <lineage>
        <taxon>Bacteria</taxon>
        <taxon>Pseudomonadati</taxon>
        <taxon>Bacteroidota</taxon>
        <taxon>Bacteroidia</taxon>
        <taxon>Bacteroidales</taxon>
        <taxon>Bacteroidaceae</taxon>
        <taxon>Phocaeicola</taxon>
    </lineage>
</organism>
<dbReference type="RefSeq" id="WP_117747536.1">
    <property type="nucleotide sequence ID" value="NZ_JAHYZN010000006.1"/>
</dbReference>
<dbReference type="EMBL" id="QSTF01000007">
    <property type="protein sequence ID" value="RGM41629.1"/>
    <property type="molecule type" value="Genomic_DNA"/>
</dbReference>
<evidence type="ECO:0000313" key="3">
    <source>
        <dbReference type="EMBL" id="RGM41629.1"/>
    </source>
</evidence>
<proteinExistence type="predicted"/>
<gene>
    <name evidence="3" type="ORF">DXC17_04800</name>
</gene>
<sequence>MSNFEENRKAKEERKERDKASRENLGKFFYDLAKLSFATLVIGSTASVIIQENNLESWIIISIGAFVTYIFAYIGYKIIK</sequence>